<dbReference type="GO" id="GO:0009416">
    <property type="term" value="P:response to light stimulus"/>
    <property type="evidence" value="ECO:0007669"/>
    <property type="project" value="TreeGrafter"/>
</dbReference>
<dbReference type="InterPro" id="IPR002081">
    <property type="entry name" value="Cryptochrome/DNA_photolyase_1"/>
</dbReference>
<dbReference type="GO" id="GO:0071949">
    <property type="term" value="F:FAD binding"/>
    <property type="evidence" value="ECO:0007669"/>
    <property type="project" value="TreeGrafter"/>
</dbReference>
<dbReference type="Gene3D" id="3.40.50.620">
    <property type="entry name" value="HUPs"/>
    <property type="match status" value="1"/>
</dbReference>
<dbReference type="InterPro" id="IPR014729">
    <property type="entry name" value="Rossmann-like_a/b/a_fold"/>
</dbReference>
<gene>
    <name evidence="3" type="primary">phrA</name>
    <name evidence="3" type="ORF">CMMCAS07_09600</name>
</gene>
<dbReference type="EMBL" id="MDHH01000001">
    <property type="protein sequence ID" value="OUE05191.1"/>
    <property type="molecule type" value="Genomic_DNA"/>
</dbReference>
<dbReference type="GO" id="GO:0003904">
    <property type="term" value="F:deoxyribodipyrimidine photo-lyase activity"/>
    <property type="evidence" value="ECO:0007669"/>
    <property type="project" value="TreeGrafter"/>
</dbReference>
<accession>A0A251XP05</accession>
<feature type="compositionally biased region" description="Low complexity" evidence="1">
    <location>
        <begin position="191"/>
        <end position="229"/>
    </location>
</feature>
<comment type="caution">
    <text evidence="3">The sequence shown here is derived from an EMBL/GenBank/DDBJ whole genome shotgun (WGS) entry which is preliminary data.</text>
</comment>
<keyword evidence="3" id="KW-0456">Lyase</keyword>
<dbReference type="SUPFAM" id="SSF52425">
    <property type="entry name" value="Cryptochrome/photolyase, N-terminal domain"/>
    <property type="match status" value="1"/>
</dbReference>
<dbReference type="PANTHER" id="PTHR11455:SF9">
    <property type="entry name" value="CRYPTOCHROME CIRCADIAN CLOCK 5 ISOFORM X1"/>
    <property type="match status" value="1"/>
</dbReference>
<reference evidence="3 4" key="1">
    <citation type="submission" date="2016-08" db="EMBL/GenBank/DDBJ databases">
        <title>Genome sequence of Clavibacter michiganensis subsp. michiganensis strain CASJ007.</title>
        <authorList>
            <person name="Thapa S.P."/>
            <person name="Coaker G."/>
        </authorList>
    </citation>
    <scope>NUCLEOTIDE SEQUENCE [LARGE SCALE GENOMIC DNA]</scope>
    <source>
        <strain evidence="3">CASJ007</strain>
    </source>
</reference>
<dbReference type="Proteomes" id="UP000195062">
    <property type="component" value="Unassembled WGS sequence"/>
</dbReference>
<organism evidence="3 4">
    <name type="scientific">Clavibacter michiganensis subsp. michiganensis</name>
    <dbReference type="NCBI Taxonomy" id="33013"/>
    <lineage>
        <taxon>Bacteria</taxon>
        <taxon>Bacillati</taxon>
        <taxon>Actinomycetota</taxon>
        <taxon>Actinomycetes</taxon>
        <taxon>Micrococcales</taxon>
        <taxon>Microbacteriaceae</taxon>
        <taxon>Clavibacter</taxon>
    </lineage>
</organism>
<feature type="domain" description="Photolyase/cryptochrome alpha/beta" evidence="2">
    <location>
        <begin position="1"/>
        <end position="126"/>
    </location>
</feature>
<protein>
    <submittedName>
        <fullName evidence="3">Deoxyribodipyrimidine photo-lyase</fullName>
    </submittedName>
</protein>
<evidence type="ECO:0000256" key="1">
    <source>
        <dbReference type="SAM" id="MobiDB-lite"/>
    </source>
</evidence>
<dbReference type="AlphaFoldDB" id="A0A251XP05"/>
<evidence type="ECO:0000313" key="4">
    <source>
        <dbReference type="Proteomes" id="UP000195062"/>
    </source>
</evidence>
<sequence length="229" mass="25244">MWLRDDLRVADNPALHAAVERGEPIVVLYVLDEESDGIRPLGGAARWWLHMSLSRLAESLRELGSDLVLRRGKAADVVDDLVREIGAGAVLWNRRYGGAEIAVDTAIKKDLGDRGLDVRSFQGSLLVEPWTVTNKQGEPFRVYTPFWKAAQEREEPRKPLPRRRSSTRRGRHPARTISTAGGCCRRSPTGRPASASRAIPARQPACSASRTSSTTSSRTTPPSATSPRR</sequence>
<dbReference type="GO" id="GO:0003677">
    <property type="term" value="F:DNA binding"/>
    <property type="evidence" value="ECO:0007669"/>
    <property type="project" value="TreeGrafter"/>
</dbReference>
<dbReference type="Pfam" id="PF00875">
    <property type="entry name" value="DNA_photolyase"/>
    <property type="match status" value="1"/>
</dbReference>
<evidence type="ECO:0000313" key="3">
    <source>
        <dbReference type="EMBL" id="OUE05191.1"/>
    </source>
</evidence>
<evidence type="ECO:0000259" key="2">
    <source>
        <dbReference type="PROSITE" id="PS51645"/>
    </source>
</evidence>
<keyword evidence="4" id="KW-1185">Reference proteome</keyword>
<feature type="compositionally biased region" description="Basic residues" evidence="1">
    <location>
        <begin position="159"/>
        <end position="174"/>
    </location>
</feature>
<dbReference type="PROSITE" id="PS51645">
    <property type="entry name" value="PHR_CRY_ALPHA_BETA"/>
    <property type="match status" value="1"/>
</dbReference>
<dbReference type="InterPro" id="IPR006050">
    <property type="entry name" value="DNA_photolyase_N"/>
</dbReference>
<dbReference type="PANTHER" id="PTHR11455">
    <property type="entry name" value="CRYPTOCHROME"/>
    <property type="match status" value="1"/>
</dbReference>
<name>A0A251XP05_CLAMM</name>
<proteinExistence type="predicted"/>
<feature type="region of interest" description="Disordered" evidence="1">
    <location>
        <begin position="151"/>
        <end position="229"/>
    </location>
</feature>
<dbReference type="InterPro" id="IPR036155">
    <property type="entry name" value="Crypto/Photolyase_N_sf"/>
</dbReference>